<evidence type="ECO:0000313" key="2">
    <source>
        <dbReference type="EMBL" id="HIT74753.1"/>
    </source>
</evidence>
<dbReference type="InterPro" id="IPR029069">
    <property type="entry name" value="HotDog_dom_sf"/>
</dbReference>
<dbReference type="Pfam" id="PF13452">
    <property type="entry name" value="FAS1_DH_region"/>
    <property type="match status" value="1"/>
</dbReference>
<proteinExistence type="predicted"/>
<reference evidence="2" key="1">
    <citation type="submission" date="2020-10" db="EMBL/GenBank/DDBJ databases">
        <authorList>
            <person name="Gilroy R."/>
        </authorList>
    </citation>
    <scope>NUCLEOTIDE SEQUENCE</scope>
    <source>
        <strain evidence="2">ChiGjej1B1-24693</strain>
    </source>
</reference>
<dbReference type="InterPro" id="IPR039569">
    <property type="entry name" value="FAS1-like_DH_region"/>
</dbReference>
<dbReference type="InterPro" id="IPR016709">
    <property type="entry name" value="HadA-like"/>
</dbReference>
<dbReference type="SUPFAM" id="SSF54637">
    <property type="entry name" value="Thioesterase/thiol ester dehydrase-isomerase"/>
    <property type="match status" value="1"/>
</dbReference>
<evidence type="ECO:0000259" key="1">
    <source>
        <dbReference type="Pfam" id="PF13452"/>
    </source>
</evidence>
<dbReference type="Gene3D" id="3.10.129.10">
    <property type="entry name" value="Hotdog Thioesterase"/>
    <property type="match status" value="1"/>
</dbReference>
<dbReference type="PIRSF" id="PIRSF018072">
    <property type="entry name" value="UCP018072"/>
    <property type="match status" value="1"/>
</dbReference>
<protein>
    <submittedName>
        <fullName evidence="2">MaoC family dehydratase N-terminal domain-containing protein</fullName>
    </submittedName>
</protein>
<gene>
    <name evidence="2" type="ORF">IAA98_04130</name>
</gene>
<name>A0A9D1GVY6_9ACTN</name>
<dbReference type="EMBL" id="DVLP01000121">
    <property type="protein sequence ID" value="HIT74753.1"/>
    <property type="molecule type" value="Genomic_DNA"/>
</dbReference>
<evidence type="ECO:0000313" key="3">
    <source>
        <dbReference type="Proteomes" id="UP000886842"/>
    </source>
</evidence>
<organism evidence="2 3">
    <name type="scientific">Candidatus Avipropionibacterium avicola</name>
    <dbReference type="NCBI Taxonomy" id="2840701"/>
    <lineage>
        <taxon>Bacteria</taxon>
        <taxon>Bacillati</taxon>
        <taxon>Actinomycetota</taxon>
        <taxon>Actinomycetes</taxon>
        <taxon>Propionibacteriales</taxon>
        <taxon>Propionibacteriaceae</taxon>
        <taxon>Propionibacteriaceae incertae sedis</taxon>
        <taxon>Candidatus Avipropionibacterium</taxon>
    </lineage>
</organism>
<accession>A0A9D1GVY6</accession>
<reference evidence="2" key="2">
    <citation type="journal article" date="2021" name="PeerJ">
        <title>Extensive microbial diversity within the chicken gut microbiome revealed by metagenomics and culture.</title>
        <authorList>
            <person name="Gilroy R."/>
            <person name="Ravi A."/>
            <person name="Getino M."/>
            <person name="Pursley I."/>
            <person name="Horton D.L."/>
            <person name="Alikhan N.F."/>
            <person name="Baker D."/>
            <person name="Gharbi K."/>
            <person name="Hall N."/>
            <person name="Watson M."/>
            <person name="Adriaenssens E.M."/>
            <person name="Foster-Nyarko E."/>
            <person name="Jarju S."/>
            <person name="Secka A."/>
            <person name="Antonio M."/>
            <person name="Oren A."/>
            <person name="Chaudhuri R.R."/>
            <person name="La Ragione R."/>
            <person name="Hildebrand F."/>
            <person name="Pallen M.J."/>
        </authorList>
    </citation>
    <scope>NUCLEOTIDE SEQUENCE</scope>
    <source>
        <strain evidence="2">ChiGjej1B1-24693</strain>
    </source>
</reference>
<dbReference type="AlphaFoldDB" id="A0A9D1GVY6"/>
<feature type="domain" description="FAS1-like dehydratase" evidence="1">
    <location>
        <begin position="38"/>
        <end position="120"/>
    </location>
</feature>
<sequence length="134" mass="14510">MPISTDHVGRVYPPTAPREVTADGVAEFATVLGLPVDQVPPTYPIIVANDAWQALFADPELELELQRIVHGEQKFTWNRPVRIGDRLVGATTIDRIVERGGTEMIHATVALTTEDGEDVGTASATLIHTREGTA</sequence>
<dbReference type="Proteomes" id="UP000886842">
    <property type="component" value="Unassembled WGS sequence"/>
</dbReference>
<comment type="caution">
    <text evidence="2">The sequence shown here is derived from an EMBL/GenBank/DDBJ whole genome shotgun (WGS) entry which is preliminary data.</text>
</comment>